<name>A0A2P5YA38_GOSBA</name>
<organism evidence="1 2">
    <name type="scientific">Gossypium barbadense</name>
    <name type="common">Sea Island cotton</name>
    <name type="synonym">Hibiscus barbadensis</name>
    <dbReference type="NCBI Taxonomy" id="3634"/>
    <lineage>
        <taxon>Eukaryota</taxon>
        <taxon>Viridiplantae</taxon>
        <taxon>Streptophyta</taxon>
        <taxon>Embryophyta</taxon>
        <taxon>Tracheophyta</taxon>
        <taxon>Spermatophyta</taxon>
        <taxon>Magnoliopsida</taxon>
        <taxon>eudicotyledons</taxon>
        <taxon>Gunneridae</taxon>
        <taxon>Pentapetalae</taxon>
        <taxon>rosids</taxon>
        <taxon>malvids</taxon>
        <taxon>Malvales</taxon>
        <taxon>Malvaceae</taxon>
        <taxon>Malvoideae</taxon>
        <taxon>Gossypium</taxon>
    </lineage>
</organism>
<sequence length="118" mass="13360">MLVAACFTNGTWVCTKLVIKLAGDKSLWVSGEGRWMNLMRVAVREWTWASSSASGISFMMRTVMERLGWRSSKSFASWAIDTKWPSRGIGMNTSSAFMTIWNRKGAMEQHKTGNRDDE</sequence>
<gene>
    <name evidence="1" type="ORF">GOBAR_AA08191</name>
</gene>
<protein>
    <submittedName>
        <fullName evidence="1">Uncharacterized protein</fullName>
    </submittedName>
</protein>
<evidence type="ECO:0000313" key="1">
    <source>
        <dbReference type="EMBL" id="PPS12458.1"/>
    </source>
</evidence>
<reference evidence="1 2" key="1">
    <citation type="submission" date="2015-01" db="EMBL/GenBank/DDBJ databases">
        <title>Genome of allotetraploid Gossypium barbadense reveals genomic plasticity and fiber elongation in cotton evolution.</title>
        <authorList>
            <person name="Chen X."/>
            <person name="Liu X."/>
            <person name="Zhao B."/>
            <person name="Zheng H."/>
            <person name="Hu Y."/>
            <person name="Lu G."/>
            <person name="Yang C."/>
            <person name="Chen J."/>
            <person name="Shan C."/>
            <person name="Zhang L."/>
            <person name="Zhou Y."/>
            <person name="Wang L."/>
            <person name="Guo W."/>
            <person name="Bai Y."/>
            <person name="Ruan J."/>
            <person name="Shangguan X."/>
            <person name="Mao Y."/>
            <person name="Jiang J."/>
            <person name="Zhu Y."/>
            <person name="Lei J."/>
            <person name="Kang H."/>
            <person name="Chen S."/>
            <person name="He X."/>
            <person name="Wang R."/>
            <person name="Wang Y."/>
            <person name="Chen J."/>
            <person name="Wang L."/>
            <person name="Yu S."/>
            <person name="Wang B."/>
            <person name="Wei J."/>
            <person name="Song S."/>
            <person name="Lu X."/>
            <person name="Gao Z."/>
            <person name="Gu W."/>
            <person name="Deng X."/>
            <person name="Ma D."/>
            <person name="Wang S."/>
            <person name="Liang W."/>
            <person name="Fang L."/>
            <person name="Cai C."/>
            <person name="Zhu X."/>
            <person name="Zhou B."/>
            <person name="Zhang Y."/>
            <person name="Chen Z."/>
            <person name="Xu S."/>
            <person name="Zhu R."/>
            <person name="Wang S."/>
            <person name="Zhang T."/>
            <person name="Zhao G."/>
        </authorList>
    </citation>
    <scope>NUCLEOTIDE SEQUENCE [LARGE SCALE GENOMIC DNA]</scope>
    <source>
        <strain evidence="2">cv. Xinhai21</strain>
        <tissue evidence="1">Leaf</tissue>
    </source>
</reference>
<evidence type="ECO:0000313" key="2">
    <source>
        <dbReference type="Proteomes" id="UP000239757"/>
    </source>
</evidence>
<dbReference type="AlphaFoldDB" id="A0A2P5YA38"/>
<proteinExistence type="predicted"/>
<accession>A0A2P5YA38</accession>
<dbReference type="Proteomes" id="UP000239757">
    <property type="component" value="Unassembled WGS sequence"/>
</dbReference>
<dbReference type="EMBL" id="KZ663478">
    <property type="protein sequence ID" value="PPS12458.1"/>
    <property type="molecule type" value="Genomic_DNA"/>
</dbReference>